<sequence length="109" mass="12192">MPLYLQIILLVAALIAFVVLILYMGGLAVQKTCLKIIAELEEARAFKEARAIKIQDERKNFFRVGTKNIRPKAINLLIADGLVIKTSNGKYYLDKEKLVQAKAQSGSKK</sequence>
<dbReference type="EMBL" id="LNQE01000927">
    <property type="protein sequence ID" value="KUG22999.1"/>
    <property type="molecule type" value="Genomic_DNA"/>
</dbReference>
<keyword evidence="1" id="KW-0472">Membrane</keyword>
<dbReference type="AlphaFoldDB" id="A0A0W8FQ09"/>
<gene>
    <name evidence="2" type="ORF">ASZ90_007216</name>
</gene>
<evidence type="ECO:0000313" key="2">
    <source>
        <dbReference type="EMBL" id="KUG22999.1"/>
    </source>
</evidence>
<keyword evidence="1" id="KW-0812">Transmembrane</keyword>
<feature type="transmembrane region" description="Helical" evidence="1">
    <location>
        <begin position="6"/>
        <end position="29"/>
    </location>
</feature>
<evidence type="ECO:0000256" key="1">
    <source>
        <dbReference type="SAM" id="Phobius"/>
    </source>
</evidence>
<proteinExistence type="predicted"/>
<keyword evidence="1" id="KW-1133">Transmembrane helix</keyword>
<reference evidence="2" key="1">
    <citation type="journal article" date="2015" name="Proc. Natl. Acad. Sci. U.S.A.">
        <title>Networks of energetic and metabolic interactions define dynamics in microbial communities.</title>
        <authorList>
            <person name="Embree M."/>
            <person name="Liu J.K."/>
            <person name="Al-Bassam M.M."/>
            <person name="Zengler K."/>
        </authorList>
    </citation>
    <scope>NUCLEOTIDE SEQUENCE</scope>
</reference>
<name>A0A0W8FQ09_9ZZZZ</name>
<organism evidence="2">
    <name type="scientific">hydrocarbon metagenome</name>
    <dbReference type="NCBI Taxonomy" id="938273"/>
    <lineage>
        <taxon>unclassified sequences</taxon>
        <taxon>metagenomes</taxon>
        <taxon>ecological metagenomes</taxon>
    </lineage>
</organism>
<protein>
    <submittedName>
        <fullName evidence="2">Uncharacterized protein</fullName>
    </submittedName>
</protein>
<comment type="caution">
    <text evidence="2">The sequence shown here is derived from an EMBL/GenBank/DDBJ whole genome shotgun (WGS) entry which is preliminary data.</text>
</comment>
<accession>A0A0W8FQ09</accession>